<dbReference type="AlphaFoldDB" id="A0A940MUR1"/>
<feature type="transmembrane region" description="Helical" evidence="1">
    <location>
        <begin position="142"/>
        <end position="162"/>
    </location>
</feature>
<keyword evidence="1" id="KW-0812">Transmembrane</keyword>
<proteinExistence type="predicted"/>
<accession>A0A940MUR1</accession>
<dbReference type="PANTHER" id="PTHR23028">
    <property type="entry name" value="ACETYLTRANSFERASE"/>
    <property type="match status" value="1"/>
</dbReference>
<evidence type="ECO:0000256" key="1">
    <source>
        <dbReference type="SAM" id="Phobius"/>
    </source>
</evidence>
<feature type="transmembrane region" description="Helical" evidence="1">
    <location>
        <begin position="193"/>
        <end position="215"/>
    </location>
</feature>
<protein>
    <submittedName>
        <fullName evidence="4">Acyltransferase</fullName>
    </submittedName>
</protein>
<dbReference type="EMBL" id="JAGISH010000011">
    <property type="protein sequence ID" value="MBP0484317.1"/>
    <property type="molecule type" value="Genomic_DNA"/>
</dbReference>
<feature type="domain" description="SGNH" evidence="3">
    <location>
        <begin position="398"/>
        <end position="666"/>
    </location>
</feature>
<evidence type="ECO:0000259" key="3">
    <source>
        <dbReference type="Pfam" id="PF19040"/>
    </source>
</evidence>
<feature type="transmembrane region" description="Helical" evidence="1">
    <location>
        <begin position="347"/>
        <end position="370"/>
    </location>
</feature>
<feature type="transmembrane region" description="Helical" evidence="1">
    <location>
        <begin position="317"/>
        <end position="335"/>
    </location>
</feature>
<keyword evidence="1" id="KW-1133">Transmembrane helix</keyword>
<dbReference type="InterPro" id="IPR043968">
    <property type="entry name" value="SGNH"/>
</dbReference>
<feature type="transmembrane region" description="Helical" evidence="1">
    <location>
        <begin position="78"/>
        <end position="98"/>
    </location>
</feature>
<feature type="transmembrane region" description="Helical" evidence="1">
    <location>
        <begin position="251"/>
        <end position="269"/>
    </location>
</feature>
<evidence type="ECO:0000313" key="4">
    <source>
        <dbReference type="EMBL" id="MBP0484317.1"/>
    </source>
</evidence>
<comment type="caution">
    <text evidence="4">The sequence shown here is derived from an EMBL/GenBank/DDBJ whole genome shotgun (WGS) entry which is preliminary data.</text>
</comment>
<keyword evidence="4" id="KW-0012">Acyltransferase</keyword>
<dbReference type="Pfam" id="PF19040">
    <property type="entry name" value="SGNH"/>
    <property type="match status" value="1"/>
</dbReference>
<name>A0A940MUR1_9RHOB</name>
<feature type="transmembrane region" description="Helical" evidence="1">
    <location>
        <begin position="281"/>
        <end position="297"/>
    </location>
</feature>
<keyword evidence="4" id="KW-0808">Transferase</keyword>
<dbReference type="Proteomes" id="UP000675940">
    <property type="component" value="Unassembled WGS sequence"/>
</dbReference>
<dbReference type="RefSeq" id="WP_209362537.1">
    <property type="nucleotide sequence ID" value="NZ_JAGISH010000011.1"/>
</dbReference>
<evidence type="ECO:0000259" key="2">
    <source>
        <dbReference type="Pfam" id="PF01757"/>
    </source>
</evidence>
<keyword evidence="5" id="KW-1185">Reference proteome</keyword>
<dbReference type="Pfam" id="PF01757">
    <property type="entry name" value="Acyl_transf_3"/>
    <property type="match status" value="1"/>
</dbReference>
<dbReference type="GO" id="GO:0016020">
    <property type="term" value="C:membrane"/>
    <property type="evidence" value="ECO:0007669"/>
    <property type="project" value="TreeGrafter"/>
</dbReference>
<organism evidence="4 5">
    <name type="scientific">Sagittula salina</name>
    <dbReference type="NCBI Taxonomy" id="2820268"/>
    <lineage>
        <taxon>Bacteria</taxon>
        <taxon>Pseudomonadati</taxon>
        <taxon>Pseudomonadota</taxon>
        <taxon>Alphaproteobacteria</taxon>
        <taxon>Rhodobacterales</taxon>
        <taxon>Roseobacteraceae</taxon>
        <taxon>Sagittula</taxon>
    </lineage>
</organism>
<dbReference type="GO" id="GO:0016747">
    <property type="term" value="F:acyltransferase activity, transferring groups other than amino-acyl groups"/>
    <property type="evidence" value="ECO:0007669"/>
    <property type="project" value="InterPro"/>
</dbReference>
<dbReference type="PANTHER" id="PTHR23028:SF53">
    <property type="entry name" value="ACYL_TRANSF_3 DOMAIN-CONTAINING PROTEIN"/>
    <property type="match status" value="1"/>
</dbReference>
<feature type="transmembrane region" description="Helical" evidence="1">
    <location>
        <begin position="169"/>
        <end position="187"/>
    </location>
</feature>
<feature type="transmembrane region" description="Helical" evidence="1">
    <location>
        <begin position="37"/>
        <end position="57"/>
    </location>
</feature>
<dbReference type="InterPro" id="IPR050879">
    <property type="entry name" value="Acyltransferase_3"/>
</dbReference>
<dbReference type="GO" id="GO:0009103">
    <property type="term" value="P:lipopolysaccharide biosynthetic process"/>
    <property type="evidence" value="ECO:0007669"/>
    <property type="project" value="TreeGrafter"/>
</dbReference>
<feature type="transmembrane region" description="Helical" evidence="1">
    <location>
        <begin position="227"/>
        <end position="245"/>
    </location>
</feature>
<gene>
    <name evidence="4" type="ORF">J5474_17740</name>
</gene>
<reference evidence="4" key="1">
    <citation type="submission" date="2021-03" db="EMBL/GenBank/DDBJ databases">
        <title>Sagittula salina sp. nov. strain M10.9X isolated from the marine waste.</title>
        <authorList>
            <person name="Satari L."/>
            <person name="Molina-Menor E."/>
            <person name="Vidal-Verdu A."/>
            <person name="Pascual J."/>
            <person name="Pereto J."/>
            <person name="Porcar M."/>
        </authorList>
    </citation>
    <scope>NUCLEOTIDE SEQUENCE</scope>
    <source>
        <strain evidence="4">M10.9X</strain>
    </source>
</reference>
<sequence>MSNDTRHLKYRGEIDGLRAIAVLSVVFYHFGLPLRGGFVGVDVFLVISGFLIGGILWRELQETGHLRLGAFYVRRFRRLAPAFFAVLAATFAVGWLLLLPFEFRELGKSAIAATVYLSNVLFFRQSGYFDASAHDKPLLHTWSLAVEEQFYILLPLLMLLFLRRPRQMVAMLALAWGASLAACVWLTPQYPTATFYLFPFRAWELLTGVLLAIWGQSRGTTWTGWRGFSWAGLALVLISVATIPAGPNFPGLLAVVPVLGTALILSSGTNDGTVNRLLRKPALRFVGLMSYSLYLWHWPVYTLSNTLRDGYAGPAEALIWMALSFLLAFLSWRFIERPVRRAWRLPGGVIVSATGLATIGALAVSVNVFLRDGLPDRFGPEARVHVDASADFLQDFSRCYTEDALPLDGLEVCPIGPVGPPRVLIWGDSHARAFHDGLAQAAEEADVPAILLWRAGCPPLVDLRKVESAATPAQDTACRQANTQVRQGFGRLSSIDTVLLIGRWGYYAEGKGIGFDAGNAIALYPTQRPERVGEPQGAVLAEAAEATVAQLDRFFPRVFVLRQPPEIPRYDSRRAAREAAHRGLPLAAPPVVETDVDPTALLGRSEQADAPWMPLVAAGRVQWIDPWPRFCDATRCSALAGGVGQYFDNNHVTNNAARRVRDLFAPVFRGALRETALSGATEE</sequence>
<evidence type="ECO:0000313" key="5">
    <source>
        <dbReference type="Proteomes" id="UP000675940"/>
    </source>
</evidence>
<keyword evidence="1" id="KW-0472">Membrane</keyword>
<dbReference type="InterPro" id="IPR002656">
    <property type="entry name" value="Acyl_transf_3_dom"/>
</dbReference>
<feature type="domain" description="Acyltransferase 3" evidence="2">
    <location>
        <begin position="13"/>
        <end position="332"/>
    </location>
</feature>